<sequence length="96" mass="11072">MGPDTHLPLPAKFTDTDQYVDSLLQFTTTSWLHQTLCGGVHILDFYTRSPDLYSHILPQSWREWFKTRDIMDILIHVNKRAGSLNSAQLGRLDLSQ</sequence>
<dbReference type="Proteomes" id="UP000800038">
    <property type="component" value="Unassembled WGS sequence"/>
</dbReference>
<organism evidence="1 2">
    <name type="scientific">Clathrospora elynae</name>
    <dbReference type="NCBI Taxonomy" id="706981"/>
    <lineage>
        <taxon>Eukaryota</taxon>
        <taxon>Fungi</taxon>
        <taxon>Dikarya</taxon>
        <taxon>Ascomycota</taxon>
        <taxon>Pezizomycotina</taxon>
        <taxon>Dothideomycetes</taxon>
        <taxon>Pleosporomycetidae</taxon>
        <taxon>Pleosporales</taxon>
        <taxon>Diademaceae</taxon>
        <taxon>Clathrospora</taxon>
    </lineage>
</organism>
<accession>A0A6A5S4M6</accession>
<dbReference type="EMBL" id="ML976252">
    <property type="protein sequence ID" value="KAF1935611.1"/>
    <property type="molecule type" value="Genomic_DNA"/>
</dbReference>
<proteinExistence type="predicted"/>
<dbReference type="AlphaFoldDB" id="A0A6A5S4M6"/>
<evidence type="ECO:0000313" key="2">
    <source>
        <dbReference type="Proteomes" id="UP000800038"/>
    </source>
</evidence>
<reference evidence="1" key="1">
    <citation type="journal article" date="2020" name="Stud. Mycol.">
        <title>101 Dothideomycetes genomes: a test case for predicting lifestyles and emergence of pathogens.</title>
        <authorList>
            <person name="Haridas S."/>
            <person name="Albert R."/>
            <person name="Binder M."/>
            <person name="Bloem J."/>
            <person name="Labutti K."/>
            <person name="Salamov A."/>
            <person name="Andreopoulos B."/>
            <person name="Baker S."/>
            <person name="Barry K."/>
            <person name="Bills G."/>
            <person name="Bluhm B."/>
            <person name="Cannon C."/>
            <person name="Castanera R."/>
            <person name="Culley D."/>
            <person name="Daum C."/>
            <person name="Ezra D."/>
            <person name="Gonzalez J."/>
            <person name="Henrissat B."/>
            <person name="Kuo A."/>
            <person name="Liang C."/>
            <person name="Lipzen A."/>
            <person name="Lutzoni F."/>
            <person name="Magnuson J."/>
            <person name="Mondo S."/>
            <person name="Nolan M."/>
            <person name="Ohm R."/>
            <person name="Pangilinan J."/>
            <person name="Park H.-J."/>
            <person name="Ramirez L."/>
            <person name="Alfaro M."/>
            <person name="Sun H."/>
            <person name="Tritt A."/>
            <person name="Yoshinaga Y."/>
            <person name="Zwiers L.-H."/>
            <person name="Turgeon B."/>
            <person name="Goodwin S."/>
            <person name="Spatafora J."/>
            <person name="Crous P."/>
            <person name="Grigoriev I."/>
        </authorList>
    </citation>
    <scope>NUCLEOTIDE SEQUENCE</scope>
    <source>
        <strain evidence="1">CBS 161.51</strain>
    </source>
</reference>
<protein>
    <submittedName>
        <fullName evidence="1">Uncharacterized protein</fullName>
    </submittedName>
</protein>
<name>A0A6A5S4M6_9PLEO</name>
<dbReference type="OrthoDB" id="10258156at2759"/>
<gene>
    <name evidence="1" type="ORF">EJ02DRAFT_460240</name>
</gene>
<keyword evidence="2" id="KW-1185">Reference proteome</keyword>
<evidence type="ECO:0000313" key="1">
    <source>
        <dbReference type="EMBL" id="KAF1935611.1"/>
    </source>
</evidence>